<evidence type="ECO:0000313" key="3">
    <source>
        <dbReference type="EMBL" id="UUF08269.1"/>
    </source>
</evidence>
<dbReference type="RefSeq" id="WP_256656445.1">
    <property type="nucleotide sequence ID" value="NZ_CP071250.1"/>
</dbReference>
<dbReference type="Gene3D" id="3.30.420.10">
    <property type="entry name" value="Ribonuclease H-like superfamily/Ribonuclease H"/>
    <property type="match status" value="1"/>
</dbReference>
<dbReference type="AlphaFoldDB" id="A0A9Q9CG10"/>
<dbReference type="Proteomes" id="UP001058072">
    <property type="component" value="Chromosome"/>
</dbReference>
<proteinExistence type="predicted"/>
<dbReference type="NCBIfam" id="NF033545">
    <property type="entry name" value="transpos_IS630"/>
    <property type="match status" value="1"/>
</dbReference>
<dbReference type="SUPFAM" id="SSF53098">
    <property type="entry name" value="Ribonuclease H-like"/>
    <property type="match status" value="1"/>
</dbReference>
<dbReference type="Pfam" id="PF13551">
    <property type="entry name" value="HTH_29"/>
    <property type="match status" value="1"/>
</dbReference>
<reference evidence="3" key="1">
    <citation type="submission" date="2021-03" db="EMBL/GenBank/DDBJ databases">
        <title>Comparative Genomics and Metabolomics in the genus Turicibacter.</title>
        <authorList>
            <person name="Maki J."/>
            <person name="Looft T."/>
        </authorList>
    </citation>
    <scope>NUCLEOTIDE SEQUENCE</scope>
    <source>
        <strain evidence="3">ISU324</strain>
    </source>
</reference>
<dbReference type="GO" id="GO:0003676">
    <property type="term" value="F:nucleic acid binding"/>
    <property type="evidence" value="ECO:0007669"/>
    <property type="project" value="InterPro"/>
</dbReference>
<dbReference type="InterPro" id="IPR025959">
    <property type="entry name" value="Winged_HTH_dom"/>
</dbReference>
<dbReference type="InterPro" id="IPR038717">
    <property type="entry name" value="Tc1-like_DDE_dom"/>
</dbReference>
<dbReference type="InterPro" id="IPR012337">
    <property type="entry name" value="RNaseH-like_sf"/>
</dbReference>
<dbReference type="Pfam" id="PF13358">
    <property type="entry name" value="DDE_3"/>
    <property type="match status" value="1"/>
</dbReference>
<dbReference type="PANTHER" id="PTHR46564:SF1">
    <property type="entry name" value="TRANSPOSASE"/>
    <property type="match status" value="1"/>
</dbReference>
<dbReference type="Pfam" id="PF13592">
    <property type="entry name" value="HTH_33"/>
    <property type="match status" value="1"/>
</dbReference>
<gene>
    <name evidence="3" type="ORF">J0J70_11945</name>
</gene>
<evidence type="ECO:0000313" key="4">
    <source>
        <dbReference type="Proteomes" id="UP001058072"/>
    </source>
</evidence>
<protein>
    <submittedName>
        <fullName evidence="3">IS630 family transposase</fullName>
    </submittedName>
</protein>
<accession>A0A9Q9CG10</accession>
<feature type="domain" description="Tc1-like transposase DDE" evidence="1">
    <location>
        <begin position="175"/>
        <end position="317"/>
    </location>
</feature>
<sequence>MNQTELKSIETAMRETSSKQLYTRYQVIYLHLQGYKNVEIAKMVPFTAQTIGTHVRNYKKYGLEGLNPRPKSGCPKKLSPSQEASLIETIVEKTPSSVGLEPYMTWNCKLLCLWVKREFDISFTKGGMRDMLLRLGFSYTRPTYSLARASQEKQEGFRQEFEQLKNLIRGESDHLLFQDESSIRDYQSLVNNWFPKGKQRIIPTYGNNKRVKLIGILNYETGHVYVQEEERYTAEIFLKFLNNVLKEYPSGKIVLILDNARIHHAKVIQPFLNEHKNRLRLVFLPPYSPELNLIEGLWKWLKQSVIHNVFYKNINEIRNAVQGFIQHINERPSEVIQRLCEKM</sequence>
<evidence type="ECO:0000259" key="1">
    <source>
        <dbReference type="Pfam" id="PF13358"/>
    </source>
</evidence>
<dbReference type="InterPro" id="IPR036397">
    <property type="entry name" value="RNaseH_sf"/>
</dbReference>
<dbReference type="EMBL" id="CP071250">
    <property type="protein sequence ID" value="UUF08269.1"/>
    <property type="molecule type" value="Genomic_DNA"/>
</dbReference>
<dbReference type="SUPFAM" id="SSF46689">
    <property type="entry name" value="Homeodomain-like"/>
    <property type="match status" value="1"/>
</dbReference>
<name>A0A9Q9CG10_9FIRM</name>
<dbReference type="InterPro" id="IPR009057">
    <property type="entry name" value="Homeodomain-like_sf"/>
</dbReference>
<dbReference type="InterPro" id="IPR047655">
    <property type="entry name" value="Transpos_IS630-like"/>
</dbReference>
<feature type="domain" description="Winged helix-turn helix" evidence="2">
    <location>
        <begin position="105"/>
        <end position="160"/>
    </location>
</feature>
<dbReference type="PANTHER" id="PTHR46564">
    <property type="entry name" value="TRANSPOSASE"/>
    <property type="match status" value="1"/>
</dbReference>
<organism evidence="3 4">
    <name type="scientific">Turicibacter bilis</name>
    <dbReference type="NCBI Taxonomy" id="2735723"/>
    <lineage>
        <taxon>Bacteria</taxon>
        <taxon>Bacillati</taxon>
        <taxon>Bacillota</taxon>
        <taxon>Erysipelotrichia</taxon>
        <taxon>Erysipelotrichales</taxon>
        <taxon>Turicibacteraceae</taxon>
        <taxon>Turicibacter</taxon>
    </lineage>
</organism>
<evidence type="ECO:0000259" key="2">
    <source>
        <dbReference type="Pfam" id="PF13592"/>
    </source>
</evidence>